<dbReference type="PANTHER" id="PTHR33095:SF114">
    <property type="entry name" value="DUF1645 FAMILY PROTEIN"/>
    <property type="match status" value="1"/>
</dbReference>
<dbReference type="Pfam" id="PF07816">
    <property type="entry name" value="DUF1645"/>
    <property type="match status" value="1"/>
</dbReference>
<dbReference type="AlphaFoldDB" id="A0AAN9P6I7"/>
<accession>A0AAN9P6I7</accession>
<sequence>MERGSSSLKTLKIQSLLFLNKPKSYINPNEFTHVGEKHNSNLDATVQIDGNNEEIIVEERQEFSFAHIDPLRTFVFADEIFDNGQIRPAFAACDKCLTFATTYENEILTLRSPPKKLFVEQAPQHNSFSKVSKVSSNEKPLLKMSTKIETLNDRCKKSKSTEFSKIMRYRKDLKLRSNNDGNDVFVSLNPLTPMQLEYNEKVKENVVLNDGKCRKKKSALSTHEKFYVKNRERKQSRNYKSFLPYRQELIGFFTNLHGLSRNIHPF</sequence>
<organism evidence="1 2">
    <name type="scientific">Clitoria ternatea</name>
    <name type="common">Butterfly pea</name>
    <dbReference type="NCBI Taxonomy" id="43366"/>
    <lineage>
        <taxon>Eukaryota</taxon>
        <taxon>Viridiplantae</taxon>
        <taxon>Streptophyta</taxon>
        <taxon>Embryophyta</taxon>
        <taxon>Tracheophyta</taxon>
        <taxon>Spermatophyta</taxon>
        <taxon>Magnoliopsida</taxon>
        <taxon>eudicotyledons</taxon>
        <taxon>Gunneridae</taxon>
        <taxon>Pentapetalae</taxon>
        <taxon>rosids</taxon>
        <taxon>fabids</taxon>
        <taxon>Fabales</taxon>
        <taxon>Fabaceae</taxon>
        <taxon>Papilionoideae</taxon>
        <taxon>50 kb inversion clade</taxon>
        <taxon>NPAAA clade</taxon>
        <taxon>indigoferoid/millettioid clade</taxon>
        <taxon>Phaseoleae</taxon>
        <taxon>Clitoria</taxon>
    </lineage>
</organism>
<protein>
    <submittedName>
        <fullName evidence="1">Uncharacterized protein</fullName>
    </submittedName>
</protein>
<dbReference type="Proteomes" id="UP001359559">
    <property type="component" value="Unassembled WGS sequence"/>
</dbReference>
<proteinExistence type="predicted"/>
<name>A0AAN9P6I7_CLITE</name>
<evidence type="ECO:0000313" key="2">
    <source>
        <dbReference type="Proteomes" id="UP001359559"/>
    </source>
</evidence>
<dbReference type="InterPro" id="IPR012442">
    <property type="entry name" value="DUF1645_plant"/>
</dbReference>
<keyword evidence="2" id="KW-1185">Reference proteome</keyword>
<comment type="caution">
    <text evidence="1">The sequence shown here is derived from an EMBL/GenBank/DDBJ whole genome shotgun (WGS) entry which is preliminary data.</text>
</comment>
<evidence type="ECO:0000313" key="1">
    <source>
        <dbReference type="EMBL" id="KAK7286521.1"/>
    </source>
</evidence>
<reference evidence="1 2" key="1">
    <citation type="submission" date="2024-01" db="EMBL/GenBank/DDBJ databases">
        <title>The genomes of 5 underutilized Papilionoideae crops provide insights into root nodulation and disease resistance.</title>
        <authorList>
            <person name="Yuan L."/>
        </authorList>
    </citation>
    <scope>NUCLEOTIDE SEQUENCE [LARGE SCALE GENOMIC DNA]</scope>
    <source>
        <strain evidence="1">LY-2023</strain>
        <tissue evidence="1">Leaf</tissue>
    </source>
</reference>
<dbReference type="PANTHER" id="PTHR33095">
    <property type="entry name" value="OS07G0619500 PROTEIN"/>
    <property type="match status" value="1"/>
</dbReference>
<dbReference type="EMBL" id="JAYKXN010000005">
    <property type="protein sequence ID" value="KAK7286521.1"/>
    <property type="molecule type" value="Genomic_DNA"/>
</dbReference>
<gene>
    <name evidence="1" type="ORF">RJT34_21574</name>
</gene>